<dbReference type="CDD" id="cd02947">
    <property type="entry name" value="TRX_family"/>
    <property type="match status" value="1"/>
</dbReference>
<dbReference type="Gene3D" id="3.40.30.10">
    <property type="entry name" value="Glutaredoxin"/>
    <property type="match status" value="1"/>
</dbReference>
<dbReference type="SUPFAM" id="SSF52833">
    <property type="entry name" value="Thioredoxin-like"/>
    <property type="match status" value="1"/>
</dbReference>
<dbReference type="InterPro" id="IPR013766">
    <property type="entry name" value="Thioredoxin_domain"/>
</dbReference>
<feature type="region of interest" description="Disordered" evidence="1">
    <location>
        <begin position="284"/>
        <end position="316"/>
    </location>
</feature>
<keyword evidence="4" id="KW-1185">Reference proteome</keyword>
<dbReference type="Gene3D" id="3.40.640.10">
    <property type="entry name" value="Type I PLP-dependent aspartate aminotransferase-like (Major domain)"/>
    <property type="match status" value="1"/>
</dbReference>
<name>A0A2K3E434_CHLRE</name>
<dbReference type="InterPro" id="IPR036249">
    <property type="entry name" value="Thioredoxin-like_sf"/>
</dbReference>
<dbReference type="Pfam" id="PF00266">
    <property type="entry name" value="Aminotran_5"/>
    <property type="match status" value="1"/>
</dbReference>
<dbReference type="EMBL" id="CM008963">
    <property type="protein sequence ID" value="PNW87539.1"/>
    <property type="molecule type" value="Genomic_DNA"/>
</dbReference>
<protein>
    <recommendedName>
        <fullName evidence="2">Thioredoxin domain-containing protein</fullName>
    </recommendedName>
</protein>
<sequence>MRLAFKTAVPAQRGSHVSRPSTLAFPGPRLAAAAPVQSAAAPSCSSSGDTCSLGGGASSFAGSLAPSGQATKRRATPLAAAPESAVKTTGAVDKHWWNREKDVWVEVHTEEDFRREVSTGSKLVAVDFFATWCHGCEKSYPEICRVVKDAELQKKYKFVKVCVDELKSIAKSEGITGLPRMAVYQPGAGQLALLDVPFSKVKFLKTNLNVIAGNPGMAFGVDPNGFVVPKGKLPSAGEAASAAEKKRREIEALNSGTGGLFERLLKVAGGGGGGGNKAADDKAAAAAVAAEPHSTSTSTGSSTSANGAHASSMASAGRGSGAAAAQAAAGLVRAAGSCRAPPGVDAAAYEAARSAFLAAHSAEYGYGGVIDDLYPQEVGCRMQPNEHYMDYTGSSVYCQTQLDNVFAELKQCMFGNPHSANPSSTFTSERVEEVRDMVLRFFNASPAEYQVVFTKSATDGLKLVGETFPWSQGSMFRYLRENHNSVLGVREYALQGGGAFQAVNETFVDRWALRGDPSGDHVPPAPRLPAPLTYSLFAFPAEDNFAGVKYPLEWVRAVQSRSTDSHRWLVMVDAAAYVPTQPLDLSQVMFGFPTGVGALIVRTSVAPLMRKVFWGGGTVALATSEDNFHVLKCKPSDRLEDGTVAFLDVIAVKHGIAMMNGLGGITRVQAHVASLTEWLYSRLSGMRHSNGSRMLAIFGKHHLPNHRAVQGGILNFELLRPDGSILSYKTFEREAATAGFHVRTGAECNPGACYNYLGVKEAEVESLAGKKEGCEDDVEFITVQRPVTASQEDCVSSSDLLRSIANSNLSLNHPAAVALKWMEVPLGSVRVSLGWWSTFDDVYALGDWIERTYRDRTE</sequence>
<gene>
    <name evidence="3" type="ORF">CHLRE_02g142351v5</name>
</gene>
<organism evidence="3 4">
    <name type="scientific">Chlamydomonas reinhardtii</name>
    <name type="common">Chlamydomonas smithii</name>
    <dbReference type="NCBI Taxonomy" id="3055"/>
    <lineage>
        <taxon>Eukaryota</taxon>
        <taxon>Viridiplantae</taxon>
        <taxon>Chlorophyta</taxon>
        <taxon>core chlorophytes</taxon>
        <taxon>Chlorophyceae</taxon>
        <taxon>CS clade</taxon>
        <taxon>Chlamydomonadales</taxon>
        <taxon>Chlamydomonadaceae</taxon>
        <taxon>Chlamydomonas</taxon>
    </lineage>
</organism>
<dbReference type="Proteomes" id="UP000006906">
    <property type="component" value="Chromosome 2"/>
</dbReference>
<proteinExistence type="predicted"/>
<dbReference type="PROSITE" id="PS51352">
    <property type="entry name" value="THIOREDOXIN_2"/>
    <property type="match status" value="1"/>
</dbReference>
<dbReference type="InParanoid" id="A0A2K3E434"/>
<dbReference type="InterPro" id="IPR015422">
    <property type="entry name" value="PyrdxlP-dep_Trfase_small"/>
</dbReference>
<dbReference type="GeneID" id="5720448"/>
<reference evidence="3 4" key="1">
    <citation type="journal article" date="2007" name="Science">
        <title>The Chlamydomonas genome reveals the evolution of key animal and plant functions.</title>
        <authorList>
            <person name="Merchant S.S."/>
            <person name="Prochnik S.E."/>
            <person name="Vallon O."/>
            <person name="Harris E.H."/>
            <person name="Karpowicz S.J."/>
            <person name="Witman G.B."/>
            <person name="Terry A."/>
            <person name="Salamov A."/>
            <person name="Fritz-Laylin L.K."/>
            <person name="Marechal-Drouard L."/>
            <person name="Marshall W.F."/>
            <person name="Qu L.H."/>
            <person name="Nelson D.R."/>
            <person name="Sanderfoot A.A."/>
            <person name="Spalding M.H."/>
            <person name="Kapitonov V.V."/>
            <person name="Ren Q."/>
            <person name="Ferris P."/>
            <person name="Lindquist E."/>
            <person name="Shapiro H."/>
            <person name="Lucas S.M."/>
            <person name="Grimwood J."/>
            <person name="Schmutz J."/>
            <person name="Cardol P."/>
            <person name="Cerutti H."/>
            <person name="Chanfreau G."/>
            <person name="Chen C.L."/>
            <person name="Cognat V."/>
            <person name="Croft M.T."/>
            <person name="Dent R."/>
            <person name="Dutcher S."/>
            <person name="Fernandez E."/>
            <person name="Fukuzawa H."/>
            <person name="Gonzalez-Ballester D."/>
            <person name="Gonzalez-Halphen D."/>
            <person name="Hallmann A."/>
            <person name="Hanikenne M."/>
            <person name="Hippler M."/>
            <person name="Inwood W."/>
            <person name="Jabbari K."/>
            <person name="Kalanon M."/>
            <person name="Kuras R."/>
            <person name="Lefebvre P.A."/>
            <person name="Lemaire S.D."/>
            <person name="Lobanov A.V."/>
            <person name="Lohr M."/>
            <person name="Manuell A."/>
            <person name="Meier I."/>
            <person name="Mets L."/>
            <person name="Mittag M."/>
            <person name="Mittelmeier T."/>
            <person name="Moroney J.V."/>
            <person name="Moseley J."/>
            <person name="Napoli C."/>
            <person name="Nedelcu A.M."/>
            <person name="Niyogi K."/>
            <person name="Novoselov S.V."/>
            <person name="Paulsen I.T."/>
            <person name="Pazour G."/>
            <person name="Purton S."/>
            <person name="Ral J.P."/>
            <person name="Riano-Pachon D.M."/>
            <person name="Riekhof W."/>
            <person name="Rymarquis L."/>
            <person name="Schroda M."/>
            <person name="Stern D."/>
            <person name="Umen J."/>
            <person name="Willows R."/>
            <person name="Wilson N."/>
            <person name="Zimmer S.L."/>
            <person name="Allmer J."/>
            <person name="Balk J."/>
            <person name="Bisova K."/>
            <person name="Chen C.J."/>
            <person name="Elias M."/>
            <person name="Gendler K."/>
            <person name="Hauser C."/>
            <person name="Lamb M.R."/>
            <person name="Ledford H."/>
            <person name="Long J.C."/>
            <person name="Minagawa J."/>
            <person name="Page M.D."/>
            <person name="Pan J."/>
            <person name="Pootakham W."/>
            <person name="Roje S."/>
            <person name="Rose A."/>
            <person name="Stahlberg E."/>
            <person name="Terauchi A.M."/>
            <person name="Yang P."/>
            <person name="Ball S."/>
            <person name="Bowler C."/>
            <person name="Dieckmann C.L."/>
            <person name="Gladyshev V.N."/>
            <person name="Green P."/>
            <person name="Jorgensen R."/>
            <person name="Mayfield S."/>
            <person name="Mueller-Roeber B."/>
            <person name="Rajamani S."/>
            <person name="Sayre R.T."/>
            <person name="Brokstein P."/>
            <person name="Dubchak I."/>
            <person name="Goodstein D."/>
            <person name="Hornick L."/>
            <person name="Huang Y.W."/>
            <person name="Jhaveri J."/>
            <person name="Luo Y."/>
            <person name="Martinez D."/>
            <person name="Ngau W.C."/>
            <person name="Otillar B."/>
            <person name="Poliakov A."/>
            <person name="Porter A."/>
            <person name="Szajkowski L."/>
            <person name="Werner G."/>
            <person name="Zhou K."/>
            <person name="Grigoriev I.V."/>
            <person name="Rokhsar D.S."/>
            <person name="Grossman A.R."/>
        </authorList>
    </citation>
    <scope>NUCLEOTIDE SEQUENCE [LARGE SCALE GENOMIC DNA]</scope>
    <source>
        <strain evidence="4">CC-503</strain>
    </source>
</reference>
<dbReference type="InterPro" id="IPR000192">
    <property type="entry name" value="Aminotrans_V_dom"/>
</dbReference>
<dbReference type="OrthoDB" id="10264306at2759"/>
<evidence type="ECO:0000313" key="3">
    <source>
        <dbReference type="EMBL" id="PNW87539.1"/>
    </source>
</evidence>
<evidence type="ECO:0000259" key="2">
    <source>
        <dbReference type="PROSITE" id="PS51352"/>
    </source>
</evidence>
<dbReference type="InterPro" id="IPR015421">
    <property type="entry name" value="PyrdxlP-dep_Trfase_major"/>
</dbReference>
<evidence type="ECO:0000256" key="1">
    <source>
        <dbReference type="SAM" id="MobiDB-lite"/>
    </source>
</evidence>
<dbReference type="Gene3D" id="3.90.1150.10">
    <property type="entry name" value="Aspartate Aminotransferase, domain 1"/>
    <property type="match status" value="1"/>
</dbReference>
<accession>A0A2K3E434</accession>
<dbReference type="InterPro" id="IPR015424">
    <property type="entry name" value="PyrdxlP-dep_Trfase"/>
</dbReference>
<dbReference type="KEGG" id="cre:CHLRE_02g142351v5"/>
<evidence type="ECO:0000313" key="4">
    <source>
        <dbReference type="Proteomes" id="UP000006906"/>
    </source>
</evidence>
<dbReference type="Gramene" id="PNW87539">
    <property type="protein sequence ID" value="PNW87539"/>
    <property type="gene ID" value="CHLRE_02g142351v5"/>
</dbReference>
<dbReference type="AlphaFoldDB" id="A0A2K3E434"/>
<feature type="domain" description="Thioredoxin" evidence="2">
    <location>
        <begin position="75"/>
        <end position="255"/>
    </location>
</feature>
<dbReference type="Pfam" id="PF00085">
    <property type="entry name" value="Thioredoxin"/>
    <property type="match status" value="1"/>
</dbReference>
<dbReference type="SUPFAM" id="SSF53383">
    <property type="entry name" value="PLP-dependent transferases"/>
    <property type="match status" value="1"/>
</dbReference>
<dbReference type="ExpressionAtlas" id="A0A2K3E434">
    <property type="expression patterns" value="baseline and differential"/>
</dbReference>
<dbReference type="PANTHER" id="PTHR14237">
    <property type="entry name" value="MOLYBDOPTERIN COFACTOR SULFURASE MOSC"/>
    <property type="match status" value="1"/>
</dbReference>
<dbReference type="RefSeq" id="XP_042927806.1">
    <property type="nucleotide sequence ID" value="XM_043060150.1"/>
</dbReference>
<dbReference type="PANTHER" id="PTHR14237:SF80">
    <property type="entry name" value="MOLYBDENUM COFACTOR SULFURASE"/>
    <property type="match status" value="1"/>
</dbReference>
<dbReference type="STRING" id="3055.A0A2K3E434"/>
<feature type="region of interest" description="Disordered" evidence="1">
    <location>
        <begin position="1"/>
        <end position="22"/>
    </location>
</feature>